<accession>A0A127Q5E9</accession>
<feature type="transmembrane region" description="Helical" evidence="1">
    <location>
        <begin position="396"/>
        <end position="415"/>
    </location>
</feature>
<evidence type="ECO:0008006" key="4">
    <source>
        <dbReference type="Google" id="ProtNLM"/>
    </source>
</evidence>
<dbReference type="STRING" id="279113.CPter91_2860"/>
<dbReference type="Pfam" id="PF04286">
    <property type="entry name" value="DUF445"/>
    <property type="match status" value="1"/>
</dbReference>
<sequence length="425" mass="47874">MIDKQQELAKSKNLALLFLGVASAVFVITLLLPGGFWPDLVKAVSEAAMVGALADWFAVHALFRRVPIPLLSRHTAIIPRNKDKIADNLALFVKDKFFDVESIAGLIRKHDPAKLLSAWLSGPDNTENFGRHLLREAARILDFIEDAPVQRFMTRALHVALEKIDLSQSAGMILDQLTKDGRHQALLDEALLQCAGLLANPDTQELIAGEIVVWLKQDHPLKEKVLPSEWIGRQGADIAVNAVSHLIAEISGDKEHALRARFDVFTQRFIEQLKDDPEFLAKGEQIKTYLLNDPTLYLYLKNLWGSLRTWLKEDLASSDSLLHRNMVAAGYWLGKTLADDPAFRQSVNQHLEQAAKNMAPDFADFLTRHISDTVKNWDSREMARQIELNIGKDLQWIRINGTIVGGLIGLLLYLISQLRQWLPHF</sequence>
<dbReference type="EMBL" id="CP013234">
    <property type="protein sequence ID" value="AMP05206.1"/>
    <property type="molecule type" value="Genomic_DNA"/>
</dbReference>
<dbReference type="PANTHER" id="PTHR38442:SF1">
    <property type="entry name" value="INNER MEMBRANE PROTEIN"/>
    <property type="match status" value="1"/>
</dbReference>
<feature type="transmembrane region" description="Helical" evidence="1">
    <location>
        <begin position="14"/>
        <end position="37"/>
    </location>
</feature>
<dbReference type="PANTHER" id="PTHR38442">
    <property type="entry name" value="INNER MEMBRANE PROTEIN-RELATED"/>
    <property type="match status" value="1"/>
</dbReference>
<evidence type="ECO:0000313" key="2">
    <source>
        <dbReference type="EMBL" id="AMP05206.1"/>
    </source>
</evidence>
<gene>
    <name evidence="2" type="ORF">CPter91_2860</name>
</gene>
<dbReference type="AlphaFoldDB" id="A0A127Q5E9"/>
<dbReference type="InterPro" id="IPR007383">
    <property type="entry name" value="DUF445"/>
</dbReference>
<dbReference type="Proteomes" id="UP000074561">
    <property type="component" value="Chromosome"/>
</dbReference>
<evidence type="ECO:0000313" key="3">
    <source>
        <dbReference type="Proteomes" id="UP000074561"/>
    </source>
</evidence>
<dbReference type="KEGG" id="cpra:CPter91_2860"/>
<organism evidence="2 3">
    <name type="scientific">Collimonas pratensis</name>
    <dbReference type="NCBI Taxonomy" id="279113"/>
    <lineage>
        <taxon>Bacteria</taxon>
        <taxon>Pseudomonadati</taxon>
        <taxon>Pseudomonadota</taxon>
        <taxon>Betaproteobacteria</taxon>
        <taxon>Burkholderiales</taxon>
        <taxon>Oxalobacteraceae</taxon>
        <taxon>Collimonas</taxon>
    </lineage>
</organism>
<keyword evidence="1" id="KW-0472">Membrane</keyword>
<protein>
    <recommendedName>
        <fullName evidence="4">DUF445 domain-containing protein</fullName>
    </recommendedName>
</protein>
<keyword evidence="1" id="KW-0812">Transmembrane</keyword>
<keyword evidence="1" id="KW-1133">Transmembrane helix</keyword>
<name>A0A127Q5E9_9BURK</name>
<proteinExistence type="predicted"/>
<reference evidence="2 3" key="1">
    <citation type="submission" date="2015-11" db="EMBL/GenBank/DDBJ databases">
        <title>Exploring the genomic traits of fungus-feeding bacterial genus Collimonas.</title>
        <authorList>
            <person name="Song C."/>
            <person name="Schmidt R."/>
            <person name="de Jager V."/>
            <person name="Krzyzanowska D."/>
            <person name="Jongedijk E."/>
            <person name="Cankar K."/>
            <person name="Beekwilder J."/>
            <person name="van Veen A."/>
            <person name="de Boer W."/>
            <person name="van Veen J.A."/>
            <person name="Garbeva P."/>
        </authorList>
    </citation>
    <scope>NUCLEOTIDE SEQUENCE [LARGE SCALE GENOMIC DNA]</scope>
    <source>
        <strain evidence="2 3">Ter91</strain>
    </source>
</reference>
<evidence type="ECO:0000256" key="1">
    <source>
        <dbReference type="SAM" id="Phobius"/>
    </source>
</evidence>
<dbReference type="PATRIC" id="fig|279113.9.peg.2825"/>
<dbReference type="GO" id="GO:0005886">
    <property type="term" value="C:plasma membrane"/>
    <property type="evidence" value="ECO:0007669"/>
    <property type="project" value="TreeGrafter"/>
</dbReference>